<dbReference type="CDD" id="cd00293">
    <property type="entry name" value="USP-like"/>
    <property type="match status" value="2"/>
</dbReference>
<comment type="caution">
    <text evidence="3">The sequence shown here is derived from an EMBL/GenBank/DDBJ whole genome shotgun (WGS) entry which is preliminary data.</text>
</comment>
<evidence type="ECO:0000313" key="4">
    <source>
        <dbReference type="Proteomes" id="UP000238823"/>
    </source>
</evidence>
<evidence type="ECO:0000313" key="3">
    <source>
        <dbReference type="EMBL" id="PRP93524.1"/>
    </source>
</evidence>
<reference evidence="3 4" key="1">
    <citation type="submission" date="2018-03" db="EMBL/GenBank/DDBJ databases">
        <title>Draft Genome Sequences of the Obligatory Marine Myxobacteria Enhygromyxa salina SWB007.</title>
        <authorList>
            <person name="Poehlein A."/>
            <person name="Moghaddam J.A."/>
            <person name="Harms H."/>
            <person name="Alanjari M."/>
            <person name="Koenig G.M."/>
            <person name="Daniel R."/>
            <person name="Schaeberle T.F."/>
        </authorList>
    </citation>
    <scope>NUCLEOTIDE SEQUENCE [LARGE SCALE GENOMIC DNA]</scope>
    <source>
        <strain evidence="3 4">SWB007</strain>
    </source>
</reference>
<dbReference type="SUPFAM" id="SSF52402">
    <property type="entry name" value="Adenine nucleotide alpha hydrolases-like"/>
    <property type="match status" value="2"/>
</dbReference>
<dbReference type="InterPro" id="IPR006016">
    <property type="entry name" value="UspA"/>
</dbReference>
<dbReference type="RefSeq" id="WP_106094707.1">
    <property type="nucleotide sequence ID" value="NZ_PVNL01000147.1"/>
</dbReference>
<accession>A0A2S9XKW7</accession>
<dbReference type="PANTHER" id="PTHR46268:SF6">
    <property type="entry name" value="UNIVERSAL STRESS PROTEIN UP12"/>
    <property type="match status" value="1"/>
</dbReference>
<dbReference type="OrthoDB" id="5497880at2"/>
<dbReference type="Pfam" id="PF00582">
    <property type="entry name" value="Usp"/>
    <property type="match status" value="2"/>
</dbReference>
<dbReference type="Proteomes" id="UP000238823">
    <property type="component" value="Unassembled WGS sequence"/>
</dbReference>
<evidence type="ECO:0000256" key="1">
    <source>
        <dbReference type="ARBA" id="ARBA00008791"/>
    </source>
</evidence>
<sequence>MNRVLVPYDFSQHARRACALAMQGFPFGLDAQIEMLHVVDTDLYANVLAQKQVPGNDAIDSYLADELTRIRAELAVARGRHSASRRLLEPKRLIVRGRPHSVIDAQLREPDVVGALMGGQGHGGATERLLGRTAQRVIRHADVPLLVVKNPHSLAPPTRLLAAVDWSQNSMRALLVAARLREEQDGLLSVLHVIDSPYVPYVRAFAHEREATEALDLLGDQQLERLVGFVERVLAEHGGKPDALTEAVLFGDPASTIASQAATLLAEVIVVGVHGSSNLSRYLLGSTAEKLVTAAAADILVVP</sequence>
<dbReference type="EMBL" id="PVNL01000147">
    <property type="protein sequence ID" value="PRP93524.1"/>
    <property type="molecule type" value="Genomic_DNA"/>
</dbReference>
<dbReference type="PANTHER" id="PTHR46268">
    <property type="entry name" value="STRESS RESPONSE PROTEIN NHAX"/>
    <property type="match status" value="1"/>
</dbReference>
<comment type="similarity">
    <text evidence="1">Belongs to the universal stress protein A family.</text>
</comment>
<protein>
    <submittedName>
        <fullName evidence="3">Putative universal stress protein</fullName>
    </submittedName>
</protein>
<feature type="domain" description="UspA" evidence="2">
    <location>
        <begin position="159"/>
        <end position="303"/>
    </location>
</feature>
<feature type="domain" description="UspA" evidence="2">
    <location>
        <begin position="2"/>
        <end position="149"/>
    </location>
</feature>
<proteinExistence type="inferred from homology"/>
<dbReference type="PRINTS" id="PR01438">
    <property type="entry name" value="UNVRSLSTRESS"/>
</dbReference>
<dbReference type="InterPro" id="IPR014729">
    <property type="entry name" value="Rossmann-like_a/b/a_fold"/>
</dbReference>
<dbReference type="AlphaFoldDB" id="A0A2S9XKW7"/>
<gene>
    <name evidence="3" type="ORF">ENSA7_79520</name>
</gene>
<evidence type="ECO:0000259" key="2">
    <source>
        <dbReference type="Pfam" id="PF00582"/>
    </source>
</evidence>
<organism evidence="3 4">
    <name type="scientific">Enhygromyxa salina</name>
    <dbReference type="NCBI Taxonomy" id="215803"/>
    <lineage>
        <taxon>Bacteria</taxon>
        <taxon>Pseudomonadati</taxon>
        <taxon>Myxococcota</taxon>
        <taxon>Polyangia</taxon>
        <taxon>Nannocystales</taxon>
        <taxon>Nannocystaceae</taxon>
        <taxon>Enhygromyxa</taxon>
    </lineage>
</organism>
<name>A0A2S9XKW7_9BACT</name>
<dbReference type="Gene3D" id="3.40.50.620">
    <property type="entry name" value="HUPs"/>
    <property type="match status" value="2"/>
</dbReference>
<dbReference type="InterPro" id="IPR006015">
    <property type="entry name" value="Universal_stress_UspA"/>
</dbReference>